<sequence length="135" mass="15372">MNINLGQETRSGGFGPEMRYRAYRAPRERRKKVRARDPSQADQNPRAGGEEKNGAGDERYGFGGLVRRGEYNTDVSTCRLGPAPSGVFVSRCPRRPRGWLVCKKTNSTRALAFDQRELQLHLSEEIHLRLQQENQ</sequence>
<protein>
    <submittedName>
        <fullName evidence="2">Uncharacterized protein</fullName>
    </submittedName>
</protein>
<reference evidence="2" key="1">
    <citation type="submission" date="2020-07" db="EMBL/GenBank/DDBJ databases">
        <title>Clarias magur genome sequencing, assembly and annotation.</title>
        <authorList>
            <person name="Kushwaha B."/>
            <person name="Kumar R."/>
            <person name="Das P."/>
            <person name="Joshi C.G."/>
            <person name="Kumar D."/>
            <person name="Nagpure N.S."/>
            <person name="Pandey M."/>
            <person name="Agarwal S."/>
            <person name="Srivastava S."/>
            <person name="Singh M."/>
            <person name="Sahoo L."/>
            <person name="Jayasankar P."/>
            <person name="Meher P.K."/>
            <person name="Koringa P.G."/>
            <person name="Iquebal M.A."/>
            <person name="Das S.P."/>
            <person name="Bit A."/>
            <person name="Patnaik S."/>
            <person name="Patel N."/>
            <person name="Shah T.M."/>
            <person name="Hinsu A."/>
            <person name="Jena J.K."/>
        </authorList>
    </citation>
    <scope>NUCLEOTIDE SEQUENCE</scope>
    <source>
        <strain evidence="2">CIFAMagur01</strain>
        <tissue evidence="2">Testis</tissue>
    </source>
</reference>
<comment type="caution">
    <text evidence="2">The sequence shown here is derived from an EMBL/GenBank/DDBJ whole genome shotgun (WGS) entry which is preliminary data.</text>
</comment>
<name>A0A8J4TKR1_CLAMG</name>
<evidence type="ECO:0000313" key="2">
    <source>
        <dbReference type="EMBL" id="KAF5891083.1"/>
    </source>
</evidence>
<organism evidence="2 3">
    <name type="scientific">Clarias magur</name>
    <name type="common">Asian catfish</name>
    <name type="synonym">Macropteronotus magur</name>
    <dbReference type="NCBI Taxonomy" id="1594786"/>
    <lineage>
        <taxon>Eukaryota</taxon>
        <taxon>Metazoa</taxon>
        <taxon>Chordata</taxon>
        <taxon>Craniata</taxon>
        <taxon>Vertebrata</taxon>
        <taxon>Euteleostomi</taxon>
        <taxon>Actinopterygii</taxon>
        <taxon>Neopterygii</taxon>
        <taxon>Teleostei</taxon>
        <taxon>Ostariophysi</taxon>
        <taxon>Siluriformes</taxon>
        <taxon>Clariidae</taxon>
        <taxon>Clarias</taxon>
    </lineage>
</organism>
<dbReference type="EMBL" id="QNUK01000616">
    <property type="protein sequence ID" value="KAF5891083.1"/>
    <property type="molecule type" value="Genomic_DNA"/>
</dbReference>
<gene>
    <name evidence="2" type="ORF">DAT39_019225</name>
</gene>
<feature type="compositionally biased region" description="Polar residues" evidence="1">
    <location>
        <begin position="1"/>
        <end position="10"/>
    </location>
</feature>
<feature type="compositionally biased region" description="Basic residues" evidence="1">
    <location>
        <begin position="21"/>
        <end position="34"/>
    </location>
</feature>
<dbReference type="AlphaFoldDB" id="A0A8J4TKR1"/>
<feature type="region of interest" description="Disordered" evidence="1">
    <location>
        <begin position="1"/>
        <end position="61"/>
    </location>
</feature>
<evidence type="ECO:0000256" key="1">
    <source>
        <dbReference type="SAM" id="MobiDB-lite"/>
    </source>
</evidence>
<keyword evidence="3" id="KW-1185">Reference proteome</keyword>
<accession>A0A8J4TKR1</accession>
<evidence type="ECO:0000313" key="3">
    <source>
        <dbReference type="Proteomes" id="UP000727407"/>
    </source>
</evidence>
<proteinExistence type="predicted"/>
<dbReference type="Proteomes" id="UP000727407">
    <property type="component" value="Unassembled WGS sequence"/>
</dbReference>
<feature type="compositionally biased region" description="Basic and acidic residues" evidence="1">
    <location>
        <begin position="48"/>
        <end position="60"/>
    </location>
</feature>